<feature type="binding site" evidence="5">
    <location>
        <begin position="253"/>
        <end position="254"/>
    </location>
    <ligand>
        <name>NADPH</name>
        <dbReference type="ChEBI" id="CHEBI:57783"/>
    </ligand>
</feature>
<comment type="function">
    <text evidence="5">Catalyzes the NADPH-dependent reduction of 7-cyano-7-deazaguanine (preQ0) to 7-aminomethyl-7-deazaguanine (preQ1).</text>
</comment>
<evidence type="ECO:0000256" key="3">
    <source>
        <dbReference type="ARBA" id="ARBA00022857"/>
    </source>
</evidence>
<comment type="subunit">
    <text evidence="5">Homodimer.</text>
</comment>
<comment type="subcellular location">
    <subcellularLocation>
        <location evidence="5">Cytoplasm</location>
    </subcellularLocation>
</comment>
<gene>
    <name evidence="5 7" type="primary">queF</name>
    <name evidence="7" type="ORF">LMS43_06715</name>
</gene>
<dbReference type="InterPro" id="IPR029500">
    <property type="entry name" value="QueF"/>
</dbReference>
<dbReference type="NCBIfam" id="TIGR03138">
    <property type="entry name" value="QueF"/>
    <property type="match status" value="1"/>
</dbReference>
<feature type="active site" description="Thioimide intermediate" evidence="5">
    <location>
        <position position="185"/>
    </location>
</feature>
<evidence type="ECO:0000256" key="4">
    <source>
        <dbReference type="ARBA" id="ARBA00023002"/>
    </source>
</evidence>
<organism evidence="7 8">
    <name type="scientific">Alcaligenes endophyticus</name>
    <dbReference type="NCBI Taxonomy" id="1929088"/>
    <lineage>
        <taxon>Bacteria</taxon>
        <taxon>Pseudomonadati</taxon>
        <taxon>Pseudomonadota</taxon>
        <taxon>Betaproteobacteria</taxon>
        <taxon>Burkholderiales</taxon>
        <taxon>Alcaligenaceae</taxon>
        <taxon>Alcaligenes</taxon>
    </lineage>
</organism>
<sequence length="277" mass="31647">MTNVPTNSLQHSPLGQATNYPSRYQPELLFGIPRADNRGHLTIPTNWFGADIWNAYEMSWLNSKGKPVVAIGRFEVPWHSPRLIESKSLKLYLNSFNEEKIDSPEELTQRIQQDLSTVAGASVQVTIQALQSFRAHPIDSLSGTLIDELDVEIEHYTPQENLLKVVPDASLVSETLRSDLLKSNCLVTNQPDWGSVQIQYIGPQIDHSSLLAYIVSLRHHNEFHEHCVERLYNDIWQSCQPEKLFVYARYTRRGGLDINPWRANYAATPMEPRLARQ</sequence>
<dbReference type="RefSeq" id="WP_266125135.1">
    <property type="nucleotide sequence ID" value="NZ_JAJHNU010000001.1"/>
</dbReference>
<dbReference type="Gene3D" id="3.30.1130.10">
    <property type="match status" value="2"/>
</dbReference>
<dbReference type="EMBL" id="JAJHNU010000001">
    <property type="protein sequence ID" value="MDN4120974.1"/>
    <property type="molecule type" value="Genomic_DNA"/>
</dbReference>
<dbReference type="PANTHER" id="PTHR34354">
    <property type="entry name" value="NADPH-DEPENDENT 7-CYANO-7-DEAZAGUANINE REDUCTASE"/>
    <property type="match status" value="1"/>
</dbReference>
<dbReference type="Pfam" id="PF14489">
    <property type="entry name" value="QueF"/>
    <property type="match status" value="1"/>
</dbReference>
<dbReference type="HAMAP" id="MF_00817">
    <property type="entry name" value="QueF_type2"/>
    <property type="match status" value="1"/>
</dbReference>
<dbReference type="SUPFAM" id="SSF55620">
    <property type="entry name" value="Tetrahydrobiopterin biosynthesis enzymes-like"/>
    <property type="match status" value="1"/>
</dbReference>
<feature type="binding site" evidence="5">
    <location>
        <begin position="86"/>
        <end position="87"/>
    </location>
    <ligand>
        <name>NADPH</name>
        <dbReference type="ChEBI" id="CHEBI:57783"/>
    </ligand>
</feature>
<dbReference type="EC" id="1.7.1.13" evidence="5"/>
<keyword evidence="3 5" id="KW-0521">NADP</keyword>
<feature type="active site" description="Proton donor" evidence="5">
    <location>
        <position position="192"/>
    </location>
</feature>
<comment type="similarity">
    <text evidence="5">Belongs to the GTP cyclohydrolase I family. QueF type 2 subfamily.</text>
</comment>
<proteinExistence type="inferred from homology"/>
<accession>A0ABT8EI54</accession>
<protein>
    <recommendedName>
        <fullName evidence="5">NADPH-dependent 7-cyano-7-deazaguanine reductase</fullName>
        <ecNumber evidence="5">1.7.1.13</ecNumber>
    </recommendedName>
    <alternativeName>
        <fullName evidence="5">7-cyano-7-carbaguanine reductase</fullName>
    </alternativeName>
    <alternativeName>
        <fullName evidence="5">NADPH-dependent nitrile oxidoreductase</fullName>
    </alternativeName>
    <alternativeName>
        <fullName evidence="5">PreQ(0) reductase</fullName>
    </alternativeName>
</protein>
<reference evidence="7" key="1">
    <citation type="submission" date="2021-11" db="EMBL/GenBank/DDBJ databases">
        <title>Draft genome sequence of Alcaligenes endophyticus type strain CCUG 75668T.</title>
        <authorList>
            <person name="Salva-Serra F."/>
            <person name="Duran R.E."/>
            <person name="Seeger M."/>
            <person name="Moore E.R.B."/>
            <person name="Jaen-Luchoro D."/>
        </authorList>
    </citation>
    <scope>NUCLEOTIDE SEQUENCE</scope>
    <source>
        <strain evidence="7">CCUG 75668</strain>
    </source>
</reference>
<feature type="binding site" evidence="5">
    <location>
        <begin position="224"/>
        <end position="225"/>
    </location>
    <ligand>
        <name>substrate</name>
    </ligand>
</feature>
<comment type="pathway">
    <text evidence="5">tRNA modification; tRNA-queuosine biosynthesis.</text>
</comment>
<dbReference type="InterPro" id="IPR016428">
    <property type="entry name" value="QueF_type2"/>
</dbReference>
<comment type="caution">
    <text evidence="7">The sequence shown here is derived from an EMBL/GenBank/DDBJ whole genome shotgun (WGS) entry which is preliminary data.</text>
</comment>
<keyword evidence="4 5" id="KW-0560">Oxidoreductase</keyword>
<dbReference type="InterPro" id="IPR050084">
    <property type="entry name" value="NADPH_dep_7-cyano-7-deazaG_red"/>
</dbReference>
<dbReference type="Proteomes" id="UP001168613">
    <property type="component" value="Unassembled WGS sequence"/>
</dbReference>
<feature type="binding site" evidence="5">
    <location>
        <begin position="84"/>
        <end position="86"/>
    </location>
    <ligand>
        <name>substrate</name>
    </ligand>
</feature>
<evidence type="ECO:0000313" key="7">
    <source>
        <dbReference type="EMBL" id="MDN4120974.1"/>
    </source>
</evidence>
<dbReference type="PANTHER" id="PTHR34354:SF1">
    <property type="entry name" value="NADPH-DEPENDENT 7-CYANO-7-DEAZAGUANINE REDUCTASE"/>
    <property type="match status" value="1"/>
</dbReference>
<dbReference type="InterPro" id="IPR029139">
    <property type="entry name" value="QueF_N"/>
</dbReference>
<dbReference type="GO" id="GO:0033739">
    <property type="term" value="F:preQ1 synthase activity"/>
    <property type="evidence" value="ECO:0007669"/>
    <property type="project" value="UniProtKB-EC"/>
</dbReference>
<evidence type="ECO:0000256" key="5">
    <source>
        <dbReference type="HAMAP-Rule" id="MF_00817"/>
    </source>
</evidence>
<evidence type="ECO:0000256" key="1">
    <source>
        <dbReference type="ARBA" id="ARBA00022490"/>
    </source>
</evidence>
<keyword evidence="8" id="KW-1185">Reference proteome</keyword>
<dbReference type="PIRSF" id="PIRSF004750">
    <property type="entry name" value="Nitrile_oxidored_YqcD_prd"/>
    <property type="match status" value="1"/>
</dbReference>
<keyword evidence="2 5" id="KW-0671">Queuosine biosynthesis</keyword>
<feature type="domain" description="NADPH-dependent 7-cyano-7-deazaguanine reductase N-terminal" evidence="6">
    <location>
        <begin position="20"/>
        <end position="127"/>
    </location>
</feature>
<keyword evidence="1 5" id="KW-0963">Cytoplasm</keyword>
<name>A0ABT8EI54_9BURK</name>
<dbReference type="Pfam" id="PF14819">
    <property type="entry name" value="QueF_N"/>
    <property type="match status" value="1"/>
</dbReference>
<evidence type="ECO:0000256" key="2">
    <source>
        <dbReference type="ARBA" id="ARBA00022785"/>
    </source>
</evidence>
<evidence type="ECO:0000259" key="6">
    <source>
        <dbReference type="Pfam" id="PF14819"/>
    </source>
</evidence>
<dbReference type="InterPro" id="IPR043133">
    <property type="entry name" value="GTP-CH-I_C/QueF"/>
</dbReference>
<comment type="catalytic activity">
    <reaction evidence="5">
        <text>7-aminomethyl-7-carbaguanine + 2 NADP(+) = 7-cyano-7-carbaguanine + 2 NADPH + 3 H(+)</text>
        <dbReference type="Rhea" id="RHEA:13409"/>
        <dbReference type="ChEBI" id="CHEBI:15378"/>
        <dbReference type="ChEBI" id="CHEBI:45075"/>
        <dbReference type="ChEBI" id="CHEBI:57783"/>
        <dbReference type="ChEBI" id="CHEBI:58349"/>
        <dbReference type="ChEBI" id="CHEBI:58703"/>
        <dbReference type="EC" id="1.7.1.13"/>
    </reaction>
</comment>
<evidence type="ECO:0000313" key="8">
    <source>
        <dbReference type="Proteomes" id="UP001168613"/>
    </source>
</evidence>